<reference evidence="2" key="1">
    <citation type="journal article" date="2019" name="Int. J. Syst. Evol. Microbiol.">
        <title>The Global Catalogue of Microorganisms (GCM) 10K type strain sequencing project: providing services to taxonomists for standard genome sequencing and annotation.</title>
        <authorList>
            <consortium name="The Broad Institute Genomics Platform"/>
            <consortium name="The Broad Institute Genome Sequencing Center for Infectious Disease"/>
            <person name="Wu L."/>
            <person name="Ma J."/>
        </authorList>
    </citation>
    <scope>NUCLEOTIDE SEQUENCE [LARGE SCALE GENOMIC DNA]</scope>
    <source>
        <strain evidence="2">JCM 17705</strain>
    </source>
</reference>
<name>A0ABP8GM49_9SPHI</name>
<comment type="caution">
    <text evidence="1">The sequence shown here is derived from an EMBL/GenBank/DDBJ whole genome shotgun (WGS) entry which is preliminary data.</text>
</comment>
<protein>
    <submittedName>
        <fullName evidence="1">Uncharacterized protein</fullName>
    </submittedName>
</protein>
<sequence>MPQAADSHFKLFHEKAGQEFPGLRSVRQLVKQGQVRLEEIAFRRKKTVAQAVKESLTWRIHS</sequence>
<organism evidence="1 2">
    <name type="scientific">Mucilaginibacter gynuensis</name>
    <dbReference type="NCBI Taxonomy" id="1302236"/>
    <lineage>
        <taxon>Bacteria</taxon>
        <taxon>Pseudomonadati</taxon>
        <taxon>Bacteroidota</taxon>
        <taxon>Sphingobacteriia</taxon>
        <taxon>Sphingobacteriales</taxon>
        <taxon>Sphingobacteriaceae</taxon>
        <taxon>Mucilaginibacter</taxon>
    </lineage>
</organism>
<dbReference type="Proteomes" id="UP001500582">
    <property type="component" value="Unassembled WGS sequence"/>
</dbReference>
<evidence type="ECO:0000313" key="1">
    <source>
        <dbReference type="EMBL" id="GAA4326777.1"/>
    </source>
</evidence>
<evidence type="ECO:0000313" key="2">
    <source>
        <dbReference type="Proteomes" id="UP001500582"/>
    </source>
</evidence>
<keyword evidence="2" id="KW-1185">Reference proteome</keyword>
<accession>A0ABP8GM49</accession>
<dbReference type="EMBL" id="BAABFT010000007">
    <property type="protein sequence ID" value="GAA4326777.1"/>
    <property type="molecule type" value="Genomic_DNA"/>
</dbReference>
<proteinExistence type="predicted"/>
<gene>
    <name evidence="1" type="ORF">GCM10023149_29810</name>
</gene>